<dbReference type="GO" id="GO:0009279">
    <property type="term" value="C:cell outer membrane"/>
    <property type="evidence" value="ECO:0007669"/>
    <property type="project" value="UniProtKB-SubCell"/>
</dbReference>
<gene>
    <name evidence="9" type="ORF">SCL_1586</name>
</gene>
<feature type="chain" id="PRO_5008572523" evidence="8">
    <location>
        <begin position="26"/>
        <end position="452"/>
    </location>
</feature>
<sequence>MKVFTRHALVSAFAFALASPVSVYATNGMWMIGYGAKGTAMGGAGVAYPQDAMAAAYNPASMTEVGEARLDATVEFFRPPRSVTHDPSLLLGDTSERSKDDLFPIPAIGAVLSSPGTPIAMGMAVIGAGLGTNYAQSNGTFFDPTSPANPANPNLDAYNRVGVFLMQMQMLPSMAYKVSENHSVGASLVIAMQTFRAFGLESFASNQIPISGDPEHLTNKGYDWSFGWGWRAGWFGKFLDGKLNLGLNYAPRVSMQKFNRYSGLFAEHGEFDIPESITAGLAIKVTPKMNVAFDVQRIYWNDVKSIGNPGPVDTSDFNPLCPGTDPAICKLGGDLGMGFGWTNQTVYKLGFDYKYRKDLVLRAGLNYGKTPIPNDQVLFNMLAPATTEKHLTFGATYTLANKDELTLGFMHAFEKTIEGPTAFRTSGTAGPGVNAAISMSQTSFSIAYGLKF</sequence>
<keyword evidence="7" id="KW-0998">Cell outer membrane</keyword>
<dbReference type="Pfam" id="PF03349">
    <property type="entry name" value="Toluene_X"/>
    <property type="match status" value="1"/>
</dbReference>
<keyword evidence="6" id="KW-0472">Membrane</keyword>
<evidence type="ECO:0000256" key="4">
    <source>
        <dbReference type="ARBA" id="ARBA00022692"/>
    </source>
</evidence>
<keyword evidence="5 8" id="KW-0732">Signal</keyword>
<accession>A0A1B4XGG4</accession>
<dbReference type="PANTHER" id="PTHR35093:SF8">
    <property type="entry name" value="OUTER MEMBRANE PROTEIN NMB0088-RELATED"/>
    <property type="match status" value="1"/>
</dbReference>
<evidence type="ECO:0000256" key="6">
    <source>
        <dbReference type="ARBA" id="ARBA00023136"/>
    </source>
</evidence>
<feature type="signal peptide" evidence="8">
    <location>
        <begin position="1"/>
        <end position="25"/>
    </location>
</feature>
<evidence type="ECO:0000256" key="5">
    <source>
        <dbReference type="ARBA" id="ARBA00022729"/>
    </source>
</evidence>
<proteinExistence type="inferred from homology"/>
<keyword evidence="10" id="KW-1185">Reference proteome</keyword>
<comment type="subcellular location">
    <subcellularLocation>
        <location evidence="1">Cell outer membrane</location>
        <topology evidence="1">Multi-pass membrane protein</topology>
    </subcellularLocation>
</comment>
<protein>
    <submittedName>
        <fullName evidence="9">Long-chain fatty acid transporter</fullName>
    </submittedName>
</protein>
<evidence type="ECO:0000256" key="1">
    <source>
        <dbReference type="ARBA" id="ARBA00004571"/>
    </source>
</evidence>
<evidence type="ECO:0000313" key="9">
    <source>
        <dbReference type="EMBL" id="BAV33891.1"/>
    </source>
</evidence>
<evidence type="ECO:0000256" key="3">
    <source>
        <dbReference type="ARBA" id="ARBA00022452"/>
    </source>
</evidence>
<evidence type="ECO:0000256" key="7">
    <source>
        <dbReference type="ARBA" id="ARBA00023237"/>
    </source>
</evidence>
<dbReference type="InParanoid" id="A0A1B4XGG4"/>
<dbReference type="EMBL" id="AP014879">
    <property type="protein sequence ID" value="BAV33891.1"/>
    <property type="molecule type" value="Genomic_DNA"/>
</dbReference>
<keyword evidence="4" id="KW-0812">Transmembrane</keyword>
<dbReference type="AlphaFoldDB" id="A0A1B4XGG4"/>
<dbReference type="RefSeq" id="WP_096360697.1">
    <property type="nucleotide sequence ID" value="NZ_AP014879.1"/>
</dbReference>
<evidence type="ECO:0000313" key="10">
    <source>
        <dbReference type="Proteomes" id="UP000243180"/>
    </source>
</evidence>
<dbReference type="OrthoDB" id="19849at2"/>
<dbReference type="InterPro" id="IPR005017">
    <property type="entry name" value="OMPP1/FadL/TodX"/>
</dbReference>
<name>A0A1B4XGG4_9GAMM</name>
<organism evidence="9 10">
    <name type="scientific">Sulfuricaulis limicola</name>
    <dbReference type="NCBI Taxonomy" id="1620215"/>
    <lineage>
        <taxon>Bacteria</taxon>
        <taxon>Pseudomonadati</taxon>
        <taxon>Pseudomonadota</taxon>
        <taxon>Gammaproteobacteria</taxon>
        <taxon>Acidiferrobacterales</taxon>
        <taxon>Acidiferrobacteraceae</taxon>
        <taxon>Sulfuricaulis</taxon>
    </lineage>
</organism>
<dbReference type="Proteomes" id="UP000243180">
    <property type="component" value="Chromosome"/>
</dbReference>
<dbReference type="GO" id="GO:0015483">
    <property type="term" value="F:long-chain fatty acid transporting porin activity"/>
    <property type="evidence" value="ECO:0007669"/>
    <property type="project" value="TreeGrafter"/>
</dbReference>
<keyword evidence="3" id="KW-1134">Transmembrane beta strand</keyword>
<dbReference type="Gene3D" id="2.40.160.60">
    <property type="entry name" value="Outer membrane protein transport protein (OMPP1/FadL/TodX)"/>
    <property type="match status" value="1"/>
</dbReference>
<comment type="similarity">
    <text evidence="2">Belongs to the OmpP1/FadL family.</text>
</comment>
<dbReference type="PANTHER" id="PTHR35093">
    <property type="entry name" value="OUTER MEMBRANE PROTEIN NMB0088-RELATED"/>
    <property type="match status" value="1"/>
</dbReference>
<reference evidence="9 10" key="1">
    <citation type="submission" date="2015-05" db="EMBL/GenBank/DDBJ databases">
        <title>Complete genome sequence of a sulfur-oxidizing gammaproteobacterium strain HA5.</title>
        <authorList>
            <person name="Miura A."/>
            <person name="Kojima H."/>
            <person name="Fukui M."/>
        </authorList>
    </citation>
    <scope>NUCLEOTIDE SEQUENCE [LARGE SCALE GENOMIC DNA]</scope>
    <source>
        <strain evidence="9 10">HA5</strain>
    </source>
</reference>
<dbReference type="SUPFAM" id="SSF56935">
    <property type="entry name" value="Porins"/>
    <property type="match status" value="1"/>
</dbReference>
<evidence type="ECO:0000256" key="2">
    <source>
        <dbReference type="ARBA" id="ARBA00008163"/>
    </source>
</evidence>
<evidence type="ECO:0000256" key="8">
    <source>
        <dbReference type="SAM" id="SignalP"/>
    </source>
</evidence>
<dbReference type="KEGG" id="slim:SCL_1586"/>